<accession>A0A0V0Z0Z8</accession>
<evidence type="ECO:0000313" key="2">
    <source>
        <dbReference type="EMBL" id="KRY06212.1"/>
    </source>
</evidence>
<keyword evidence="3" id="KW-1185">Reference proteome</keyword>
<evidence type="ECO:0000256" key="1">
    <source>
        <dbReference type="SAM" id="MobiDB-lite"/>
    </source>
</evidence>
<feature type="region of interest" description="Disordered" evidence="1">
    <location>
        <begin position="1"/>
        <end position="21"/>
    </location>
</feature>
<protein>
    <submittedName>
        <fullName evidence="2">Uncharacterized protein</fullName>
    </submittedName>
</protein>
<dbReference type="EMBL" id="JYDQ01000888">
    <property type="protein sequence ID" value="KRY06212.1"/>
    <property type="molecule type" value="Genomic_DNA"/>
</dbReference>
<reference evidence="2 3" key="1">
    <citation type="submission" date="2015-01" db="EMBL/GenBank/DDBJ databases">
        <title>Evolution of Trichinella species and genotypes.</title>
        <authorList>
            <person name="Korhonen P.K."/>
            <person name="Edoardo P."/>
            <person name="Giuseppe L.R."/>
            <person name="Gasser R.B."/>
        </authorList>
    </citation>
    <scope>NUCLEOTIDE SEQUENCE [LARGE SCALE GENOMIC DNA]</scope>
    <source>
        <strain evidence="2">ISS2496</strain>
    </source>
</reference>
<proteinExistence type="predicted"/>
<organism evidence="2 3">
    <name type="scientific">Trichinella patagoniensis</name>
    <dbReference type="NCBI Taxonomy" id="990121"/>
    <lineage>
        <taxon>Eukaryota</taxon>
        <taxon>Metazoa</taxon>
        <taxon>Ecdysozoa</taxon>
        <taxon>Nematoda</taxon>
        <taxon>Enoplea</taxon>
        <taxon>Dorylaimia</taxon>
        <taxon>Trichinellida</taxon>
        <taxon>Trichinellidae</taxon>
        <taxon>Trichinella</taxon>
    </lineage>
</organism>
<gene>
    <name evidence="2" type="ORF">T12_6820</name>
</gene>
<feature type="compositionally biased region" description="Polar residues" evidence="1">
    <location>
        <begin position="8"/>
        <end position="21"/>
    </location>
</feature>
<name>A0A0V0Z0Z8_9BILA</name>
<dbReference type="Proteomes" id="UP000054783">
    <property type="component" value="Unassembled WGS sequence"/>
</dbReference>
<sequence>MRHLMIFGQSSHSRVTQQNATGSHKNLSVLEIARSVVLANVEDAAR</sequence>
<comment type="caution">
    <text evidence="2">The sequence shown here is derived from an EMBL/GenBank/DDBJ whole genome shotgun (WGS) entry which is preliminary data.</text>
</comment>
<dbReference type="OrthoDB" id="10431397at2759"/>
<dbReference type="AlphaFoldDB" id="A0A0V0Z0Z8"/>
<evidence type="ECO:0000313" key="3">
    <source>
        <dbReference type="Proteomes" id="UP000054783"/>
    </source>
</evidence>